<evidence type="ECO:0000313" key="2">
    <source>
        <dbReference type="EMBL" id="PNT73123.1"/>
    </source>
</evidence>
<name>A0A2K2DFR6_BRADI</name>
<dbReference type="InParanoid" id="A0A2K2DFR6"/>
<reference evidence="2" key="2">
    <citation type="submission" date="2017-06" db="EMBL/GenBank/DDBJ databases">
        <title>WGS assembly of Brachypodium distachyon.</title>
        <authorList>
            <consortium name="The International Brachypodium Initiative"/>
            <person name="Lucas S."/>
            <person name="Harmon-Smith M."/>
            <person name="Lail K."/>
            <person name="Tice H."/>
            <person name="Grimwood J."/>
            <person name="Bruce D."/>
            <person name="Barry K."/>
            <person name="Shu S."/>
            <person name="Lindquist E."/>
            <person name="Wang M."/>
            <person name="Pitluck S."/>
            <person name="Vogel J.P."/>
            <person name="Garvin D.F."/>
            <person name="Mockler T.C."/>
            <person name="Schmutz J."/>
            <person name="Rokhsar D."/>
            <person name="Bevan M.W."/>
        </authorList>
    </citation>
    <scope>NUCLEOTIDE SEQUENCE</scope>
    <source>
        <strain evidence="2">Bd21</strain>
    </source>
</reference>
<dbReference type="EMBL" id="CM000881">
    <property type="protein sequence ID" value="PNT73123.1"/>
    <property type="molecule type" value="Genomic_DNA"/>
</dbReference>
<evidence type="ECO:0000256" key="1">
    <source>
        <dbReference type="SAM" id="MobiDB-lite"/>
    </source>
</evidence>
<dbReference type="AlphaFoldDB" id="A0A2K2DFR6"/>
<gene>
    <name evidence="2" type="ORF">BRADI_2g53655v3</name>
</gene>
<keyword evidence="4" id="KW-1185">Reference proteome</keyword>
<dbReference type="Gramene" id="PNT73123">
    <property type="protein sequence ID" value="PNT73123"/>
    <property type="gene ID" value="BRADI_2g53655v3"/>
</dbReference>
<evidence type="ECO:0000313" key="4">
    <source>
        <dbReference type="Proteomes" id="UP000008810"/>
    </source>
</evidence>
<proteinExistence type="predicted"/>
<sequence length="108" mass="11426">MRADELCFVVSTSRVSLQKETEKRVLREFPGPSPPRARPSTSTSKMELVDRALETALPASPFQSVAKLNGSTPAACSPVPSIVAAISSYPSRLCRLASASPDAGAPRL</sequence>
<dbReference type="Proteomes" id="UP000008810">
    <property type="component" value="Chromosome 2"/>
</dbReference>
<evidence type="ECO:0000313" key="3">
    <source>
        <dbReference type="EnsemblPlants" id="PNT73123"/>
    </source>
</evidence>
<reference evidence="3" key="3">
    <citation type="submission" date="2018-08" db="UniProtKB">
        <authorList>
            <consortium name="EnsemblPlants"/>
        </authorList>
    </citation>
    <scope>IDENTIFICATION</scope>
    <source>
        <strain evidence="3">cv. Bd21</strain>
    </source>
</reference>
<feature type="region of interest" description="Disordered" evidence="1">
    <location>
        <begin position="26"/>
        <end position="45"/>
    </location>
</feature>
<accession>A0A2K2DFR6</accession>
<dbReference type="EnsemblPlants" id="PNT73123">
    <property type="protein sequence ID" value="PNT73123"/>
    <property type="gene ID" value="BRADI_2g53655v3"/>
</dbReference>
<protein>
    <submittedName>
        <fullName evidence="2 3">Uncharacterized protein</fullName>
    </submittedName>
</protein>
<reference evidence="2 3" key="1">
    <citation type="journal article" date="2010" name="Nature">
        <title>Genome sequencing and analysis of the model grass Brachypodium distachyon.</title>
        <authorList>
            <consortium name="International Brachypodium Initiative"/>
        </authorList>
    </citation>
    <scope>NUCLEOTIDE SEQUENCE [LARGE SCALE GENOMIC DNA]</scope>
    <source>
        <strain evidence="2 3">Bd21</strain>
    </source>
</reference>
<organism evidence="2">
    <name type="scientific">Brachypodium distachyon</name>
    <name type="common">Purple false brome</name>
    <name type="synonym">Trachynia distachya</name>
    <dbReference type="NCBI Taxonomy" id="15368"/>
    <lineage>
        <taxon>Eukaryota</taxon>
        <taxon>Viridiplantae</taxon>
        <taxon>Streptophyta</taxon>
        <taxon>Embryophyta</taxon>
        <taxon>Tracheophyta</taxon>
        <taxon>Spermatophyta</taxon>
        <taxon>Magnoliopsida</taxon>
        <taxon>Liliopsida</taxon>
        <taxon>Poales</taxon>
        <taxon>Poaceae</taxon>
        <taxon>BOP clade</taxon>
        <taxon>Pooideae</taxon>
        <taxon>Stipodae</taxon>
        <taxon>Brachypodieae</taxon>
        <taxon>Brachypodium</taxon>
    </lineage>
</organism>